<dbReference type="GO" id="GO:0005856">
    <property type="term" value="C:cytoskeleton"/>
    <property type="evidence" value="ECO:0007669"/>
    <property type="project" value="UniProtKB-SubCell"/>
</dbReference>
<comment type="similarity">
    <text evidence="5">Belongs to the TRAFAC class myosin-kinesin ATPase superfamily. Kinesin family.</text>
</comment>
<dbReference type="SUPFAM" id="SSF52540">
    <property type="entry name" value="P-loop containing nucleoside triphosphate hydrolases"/>
    <property type="match status" value="1"/>
</dbReference>
<protein>
    <submittedName>
        <fullName evidence="9">Kinesin motor catalytic domain protein</fullName>
    </submittedName>
</protein>
<accession>Q231M9</accession>
<evidence type="ECO:0000256" key="3">
    <source>
        <dbReference type="ARBA" id="ARBA00023175"/>
    </source>
</evidence>
<keyword evidence="4" id="KW-0206">Cytoskeleton</keyword>
<dbReference type="InterPro" id="IPR001752">
    <property type="entry name" value="Kinesin_motor_dom"/>
</dbReference>
<feature type="region of interest" description="Disordered" evidence="7">
    <location>
        <begin position="1084"/>
        <end position="1103"/>
    </location>
</feature>
<feature type="coiled-coil region" evidence="6">
    <location>
        <begin position="705"/>
        <end position="785"/>
    </location>
</feature>
<evidence type="ECO:0000313" key="10">
    <source>
        <dbReference type="Proteomes" id="UP000009168"/>
    </source>
</evidence>
<evidence type="ECO:0000256" key="4">
    <source>
        <dbReference type="ARBA" id="ARBA00023212"/>
    </source>
</evidence>
<comment type="subcellular location">
    <subcellularLocation>
        <location evidence="1">Cytoplasm</location>
        <location evidence="1">Cytoskeleton</location>
    </subcellularLocation>
</comment>
<dbReference type="SMART" id="SM00129">
    <property type="entry name" value="KISc"/>
    <property type="match status" value="1"/>
</dbReference>
<dbReference type="InParanoid" id="Q231M9"/>
<keyword evidence="5" id="KW-0547">Nucleotide-binding</keyword>
<dbReference type="Proteomes" id="UP000009168">
    <property type="component" value="Unassembled WGS sequence"/>
</dbReference>
<evidence type="ECO:0000256" key="6">
    <source>
        <dbReference type="SAM" id="Coils"/>
    </source>
</evidence>
<evidence type="ECO:0000256" key="1">
    <source>
        <dbReference type="ARBA" id="ARBA00004245"/>
    </source>
</evidence>
<name>Q231M9_TETTS</name>
<dbReference type="STRING" id="312017.Q231M9"/>
<dbReference type="KEGG" id="tet:TTHERM_00784600"/>
<dbReference type="GO" id="GO:0003777">
    <property type="term" value="F:microtubule motor activity"/>
    <property type="evidence" value="ECO:0007669"/>
    <property type="project" value="InterPro"/>
</dbReference>
<feature type="region of interest" description="Disordered" evidence="7">
    <location>
        <begin position="357"/>
        <end position="383"/>
    </location>
</feature>
<feature type="region of interest" description="Disordered" evidence="7">
    <location>
        <begin position="543"/>
        <end position="562"/>
    </location>
</feature>
<dbReference type="SUPFAM" id="SSF90257">
    <property type="entry name" value="Myosin rod fragments"/>
    <property type="match status" value="1"/>
</dbReference>
<dbReference type="PROSITE" id="PS50067">
    <property type="entry name" value="KINESIN_MOTOR_2"/>
    <property type="match status" value="1"/>
</dbReference>
<dbReference type="eggNOG" id="KOG4280">
    <property type="taxonomic scope" value="Eukaryota"/>
</dbReference>
<evidence type="ECO:0000313" key="9">
    <source>
        <dbReference type="EMBL" id="EAR91273.2"/>
    </source>
</evidence>
<dbReference type="InterPro" id="IPR027417">
    <property type="entry name" value="P-loop_NTPase"/>
</dbReference>
<evidence type="ECO:0000259" key="8">
    <source>
        <dbReference type="PROSITE" id="PS50067"/>
    </source>
</evidence>
<feature type="compositionally biased region" description="Polar residues" evidence="7">
    <location>
        <begin position="358"/>
        <end position="368"/>
    </location>
</feature>
<dbReference type="RefSeq" id="XP_001011518.2">
    <property type="nucleotide sequence ID" value="XM_001011518.2"/>
</dbReference>
<dbReference type="PRINTS" id="PR00380">
    <property type="entry name" value="KINESINHEAVY"/>
</dbReference>
<dbReference type="GO" id="GO:0008017">
    <property type="term" value="F:microtubule binding"/>
    <property type="evidence" value="ECO:0007669"/>
    <property type="project" value="InterPro"/>
</dbReference>
<dbReference type="Gene3D" id="3.40.850.10">
    <property type="entry name" value="Kinesin motor domain"/>
    <property type="match status" value="1"/>
</dbReference>
<dbReference type="InterPro" id="IPR047149">
    <property type="entry name" value="KIF11-like"/>
</dbReference>
<dbReference type="EMBL" id="GG662770">
    <property type="protein sequence ID" value="EAR91273.2"/>
    <property type="molecule type" value="Genomic_DNA"/>
</dbReference>
<dbReference type="GO" id="GO:0005524">
    <property type="term" value="F:ATP binding"/>
    <property type="evidence" value="ECO:0007669"/>
    <property type="project" value="UniProtKB-UniRule"/>
</dbReference>
<dbReference type="OrthoDB" id="305714at2759"/>
<dbReference type="GeneID" id="7841980"/>
<dbReference type="GO" id="GO:0007018">
    <property type="term" value="P:microtubule-based movement"/>
    <property type="evidence" value="ECO:0007669"/>
    <property type="project" value="InterPro"/>
</dbReference>
<dbReference type="HOGENOM" id="CLU_261414_0_0_1"/>
<evidence type="ECO:0000256" key="7">
    <source>
        <dbReference type="SAM" id="MobiDB-lite"/>
    </source>
</evidence>
<evidence type="ECO:0000256" key="5">
    <source>
        <dbReference type="PROSITE-ProRule" id="PRU00283"/>
    </source>
</evidence>
<reference evidence="10" key="1">
    <citation type="journal article" date="2006" name="PLoS Biol.">
        <title>Macronuclear genome sequence of the ciliate Tetrahymena thermophila, a model eukaryote.</title>
        <authorList>
            <person name="Eisen J.A."/>
            <person name="Coyne R.S."/>
            <person name="Wu M."/>
            <person name="Wu D."/>
            <person name="Thiagarajan M."/>
            <person name="Wortman J.R."/>
            <person name="Badger J.H."/>
            <person name="Ren Q."/>
            <person name="Amedeo P."/>
            <person name="Jones K.M."/>
            <person name="Tallon L.J."/>
            <person name="Delcher A.L."/>
            <person name="Salzberg S.L."/>
            <person name="Silva J.C."/>
            <person name="Haas B.J."/>
            <person name="Majoros W.H."/>
            <person name="Farzad M."/>
            <person name="Carlton J.M."/>
            <person name="Smith R.K. Jr."/>
            <person name="Garg J."/>
            <person name="Pearlman R.E."/>
            <person name="Karrer K.M."/>
            <person name="Sun L."/>
            <person name="Manning G."/>
            <person name="Elde N.C."/>
            <person name="Turkewitz A.P."/>
            <person name="Asai D.J."/>
            <person name="Wilkes D.E."/>
            <person name="Wang Y."/>
            <person name="Cai H."/>
            <person name="Collins K."/>
            <person name="Stewart B.A."/>
            <person name="Lee S.R."/>
            <person name="Wilamowska K."/>
            <person name="Weinberg Z."/>
            <person name="Ruzzo W.L."/>
            <person name="Wloga D."/>
            <person name="Gaertig J."/>
            <person name="Frankel J."/>
            <person name="Tsao C.-C."/>
            <person name="Gorovsky M.A."/>
            <person name="Keeling P.J."/>
            <person name="Waller R.F."/>
            <person name="Patron N.J."/>
            <person name="Cherry J.M."/>
            <person name="Stover N.A."/>
            <person name="Krieger C.J."/>
            <person name="del Toro C."/>
            <person name="Ryder H.F."/>
            <person name="Williamson S.C."/>
            <person name="Barbeau R.A."/>
            <person name="Hamilton E.P."/>
            <person name="Orias E."/>
        </authorList>
    </citation>
    <scope>NUCLEOTIDE SEQUENCE [LARGE SCALE GENOMIC DNA]</scope>
    <source>
        <strain evidence="10">SB210</strain>
    </source>
</reference>
<evidence type="ECO:0000256" key="2">
    <source>
        <dbReference type="ARBA" id="ARBA00022490"/>
    </source>
</evidence>
<keyword evidence="6" id="KW-0175">Coiled coil</keyword>
<dbReference type="InterPro" id="IPR036961">
    <property type="entry name" value="Kinesin_motor_dom_sf"/>
</dbReference>
<keyword evidence="5" id="KW-0067">ATP-binding</keyword>
<feature type="region of interest" description="Disordered" evidence="7">
    <location>
        <begin position="29"/>
        <end position="51"/>
    </location>
</feature>
<gene>
    <name evidence="9" type="ORF">TTHERM_00784600</name>
</gene>
<feature type="region of interest" description="Disordered" evidence="7">
    <location>
        <begin position="500"/>
        <end position="536"/>
    </location>
</feature>
<feature type="domain" description="Kinesin motor" evidence="8">
    <location>
        <begin position="17"/>
        <end position="348"/>
    </location>
</feature>
<organism evidence="9 10">
    <name type="scientific">Tetrahymena thermophila (strain SB210)</name>
    <dbReference type="NCBI Taxonomy" id="312017"/>
    <lineage>
        <taxon>Eukaryota</taxon>
        <taxon>Sar</taxon>
        <taxon>Alveolata</taxon>
        <taxon>Ciliophora</taxon>
        <taxon>Intramacronucleata</taxon>
        <taxon>Oligohymenophorea</taxon>
        <taxon>Hymenostomatida</taxon>
        <taxon>Tetrahymenina</taxon>
        <taxon>Tetrahymenidae</taxon>
        <taxon>Tetrahymena</taxon>
    </lineage>
</organism>
<dbReference type="PANTHER" id="PTHR47970">
    <property type="entry name" value="KINESIN-LIKE PROTEIN KIF11"/>
    <property type="match status" value="1"/>
</dbReference>
<keyword evidence="10" id="KW-1185">Reference proteome</keyword>
<feature type="region of interest" description="Disordered" evidence="7">
    <location>
        <begin position="602"/>
        <end position="621"/>
    </location>
</feature>
<proteinExistence type="inferred from homology"/>
<dbReference type="Pfam" id="PF00225">
    <property type="entry name" value="Kinesin"/>
    <property type="match status" value="1"/>
</dbReference>
<keyword evidence="2" id="KW-0963">Cytoplasm</keyword>
<keyword evidence="3 5" id="KW-0505">Motor protein</keyword>
<dbReference type="AlphaFoldDB" id="Q231M9"/>
<sequence length="1243" mass="145948">MKRVQSQEQLGQEKRGGVQVFVRVKPTQDGDQSIFSGDDENGRSVVATKTPQRSRQIQYSYKNDRSLEKLNEIFQDKADVFFFDNVFSQKSSQEIFYRKTAKEAVSNVVSGQNTSILIHGPSRCGKTYTLTGADKHQKGLMFRCVDDLLSKIDVANEQDSQYKLFLSIFSVYNNEIFDLLSNENSDYYEVIEYSPNDVRIAGMSRHLIKYKSEFKNKYVNALKKIQSLSQLLNEKKLYEKSHIVVQFNVSESEQINFKLNLVRLADIDLVDKQINGDDFEVIEQYINQINQNTSYQTRAYKKCKLTSCIRDTINENTQSFFISCVSSSSNQYAQSLLSLDYTQRLCAQGSRLHDGNEIRSSFTSNSQKRLLPSRPPVSPNSVKSSLIENTLRPQLSQSNLRQSNIINQSSTAPKSNIQNSHIEFIVNELENIFEDIRKQSRVFGRLPERERNEWVSQKEIILNDLQRQIELQPYSRDIPYCETLLTKCQRQLRLINPSLSDQRQISGSPPQGHVNNLGQGKLNGSQTNFFQGNLNNSFSRVNQHNRRQSQGGYAEKVGRLSPSQENRYNDYEFLKDKEEKLDKDFMRLLDRYNHSKELIDSLSNPQGQQQHSQLNQPYPQQLQRVQTQPSLGQRSPIQSIIRNSQILQSPQQRLADISNVHQQLQNNQEMYRTQDSSGFLDQPPINKSKVAVSSNIGELSPNFDLLNAEEKEKNVGKSLKRLKETIEIKENIEKSKIQKLQLLNKDLKQSLREYVEKYEQLSDILNSKDGEIDRLQYELRQAQEDILLNVDTVKEFKIKEQGWLQMEEELRESNIQLKSKLLKKKKKVNQIKEEFRRKEEELAFQKKSHDHEIEKYQRTVQEHEEIKSVDQNKATALSEIVNQLKNDMDQREQEQKQVFQNLQEMRQLNQELNQKYQNEVIEKNETVNQNHALTRKKEELEEQVQILEQKIQKHKQKFEDEKSKLMEERNQENLKKKEKIKFLKAQLADNEDKHQEIEGKYQLLIKQADNLEAQLRETQKYLNELKEIKDEQTYKIAKLTEEKNNSYLENERLQNLVTSLEGRVEKLEASQLGDAKTINELKEQSSRLQSELNEKEDQLQKANQHIDQLQEQQNIELSTFEIRLDQVVQEFTACKEENNEFKRKEIDNKKLLQNLEEQVEKYKEKYLKAKHSNKNLQSHLKELENRVKDYMTERSIEVQAQARERERQTKVEQTQKNKLRILDEIQQMIKSHKHNSTVQKYEN</sequence>
<feature type="binding site" evidence="5">
    <location>
        <begin position="120"/>
        <end position="127"/>
    </location>
    <ligand>
        <name>ATP</name>
        <dbReference type="ChEBI" id="CHEBI:30616"/>
    </ligand>
</feature>